<evidence type="ECO:0000313" key="5">
    <source>
        <dbReference type="Proteomes" id="UP000838412"/>
    </source>
</evidence>
<accession>A0A8K0E7T5</accession>
<feature type="domain" description="Mutator-like transposase" evidence="3">
    <location>
        <begin position="124"/>
        <end position="480"/>
    </location>
</feature>
<gene>
    <name evidence="4" type="primary">Hypp6924</name>
    <name evidence="4" type="ORF">BLAG_LOCUS5927</name>
</gene>
<dbReference type="InterPro" id="IPR051703">
    <property type="entry name" value="NF-kappa-B_Signaling_Reg"/>
</dbReference>
<dbReference type="CDD" id="cd22343">
    <property type="entry name" value="PDDEXK_lambda_exonuclease-like"/>
    <property type="match status" value="1"/>
</dbReference>
<feature type="compositionally biased region" description="Basic and acidic residues" evidence="1">
    <location>
        <begin position="67"/>
        <end position="114"/>
    </location>
</feature>
<evidence type="ECO:0000256" key="1">
    <source>
        <dbReference type="SAM" id="MobiDB-lite"/>
    </source>
</evidence>
<dbReference type="PANTHER" id="PTHR46609">
    <property type="entry name" value="EXONUCLEASE, PHAGE-TYPE/RECB, C-TERMINAL DOMAIN-CONTAINING PROTEIN"/>
    <property type="match status" value="1"/>
</dbReference>
<keyword evidence="5" id="KW-1185">Reference proteome</keyword>
<dbReference type="Gene3D" id="3.90.320.10">
    <property type="match status" value="1"/>
</dbReference>
<dbReference type="PANTHER" id="PTHR46609:SF8">
    <property type="entry name" value="YQAJ VIRAL RECOMBINASE DOMAIN-CONTAINING PROTEIN"/>
    <property type="match status" value="1"/>
</dbReference>
<sequence>MGDKTRRKRRRQKSKRGKYARQQVDHVRTATRKNNLETQVSEVSEVDFSCPNPLPTPPQTPSPSRPAAERSREKSKESREKSKGSREKSKGSREKSKGSREKSKGSRECGEQQRPKPVPHSLRGNRIVNLDSYSRQMHKVVSHTKHCPSRPQGVPVLHSEVKRNGFASVLMYKCNACKKKLLVDLQPKIMGPKKRMRHEVNMQAVWGFMSVGDGYSNMKEIMSVMGIPSPSERTFLETENTIGGMWEKELAAEILEAGKEEKSHAEAMGQYDEGIPAISVIADGGWSTRSHSHRYNAKSGVGVIIGKHTKKLLFLGVRNKFCSVCAVADRKRKQAQEHQCFKNWSGSSGAMEADIVASGFACSENMHGVRYVGLIGDGDSNTMAKIIEEVPYGRRVKKVECANHAIRNYRKNLHGLVDSNPRFKGRSGLTQLRIKKISAGARAAIRMHSRTKDVQALQRDIRNGPYHVFGDHRKCSPSFCKHRQSLQEAIPQQSETSASPDNSVCTQPSASSDNSVSTQPSASSDNSVSTQPSASSDDSLTTQPSPSTDDSVTTDSSFGLNRVADLVDDIVSQNVSLEDEENAREGEATYLLDSLPEGLMVGIQKCADRLFSIAPKLVDNETSNAAENFMSVNAKFNGGKQIMRGQKGSYQHRCHGAGLAVQNGPQWHKRVWEKCLGVPANDVLNGYCNKLDKKRARDRKRKATDESKEARRKAKYARNSGPDSHYGPNAQQPDVDSETLAKLCEDVIHRLGVNEEEQRSFEEKTRQQSASALWRDLRKDRLTASKFGELCKRRRTTPCNRILTDLLHRGPVSSESMAWGRLHETDAIEAYQQKTGHKVSSCGLIISTEHGFLAATPDGKVEQANGETGLLEVKCPWSAVNKRPQPLSPLEAAKEAKAFPLKEVNGVLHLPKKHNYYYQIQGQLNIAKVEWADLAVWTPAGLHIERISRDKAFWDNTICCGKKAPKPRVTQSGEKVESCDLQQEGFQSFG</sequence>
<feature type="region of interest" description="Disordered" evidence="1">
    <location>
        <begin position="1"/>
        <end position="125"/>
    </location>
</feature>
<dbReference type="Pfam" id="PF09588">
    <property type="entry name" value="YqaJ"/>
    <property type="match status" value="1"/>
</dbReference>
<dbReference type="Pfam" id="PF20700">
    <property type="entry name" value="Mutator"/>
    <property type="match status" value="1"/>
</dbReference>
<organism evidence="4 5">
    <name type="scientific">Branchiostoma lanceolatum</name>
    <name type="common">Common lancelet</name>
    <name type="synonym">Amphioxus lanceolatum</name>
    <dbReference type="NCBI Taxonomy" id="7740"/>
    <lineage>
        <taxon>Eukaryota</taxon>
        <taxon>Metazoa</taxon>
        <taxon>Chordata</taxon>
        <taxon>Cephalochordata</taxon>
        <taxon>Leptocardii</taxon>
        <taxon>Amphioxiformes</taxon>
        <taxon>Branchiostomatidae</taxon>
        <taxon>Branchiostoma</taxon>
    </lineage>
</organism>
<feature type="region of interest" description="Disordered" evidence="1">
    <location>
        <begin position="484"/>
        <end position="556"/>
    </location>
</feature>
<evidence type="ECO:0000259" key="3">
    <source>
        <dbReference type="Pfam" id="PF20700"/>
    </source>
</evidence>
<evidence type="ECO:0000259" key="2">
    <source>
        <dbReference type="Pfam" id="PF09588"/>
    </source>
</evidence>
<dbReference type="AlphaFoldDB" id="A0A8K0E7T5"/>
<dbReference type="InterPro" id="IPR011604">
    <property type="entry name" value="PDDEXK-like_dom_sf"/>
</dbReference>
<evidence type="ECO:0000313" key="4">
    <source>
        <dbReference type="EMBL" id="CAH1242655.1"/>
    </source>
</evidence>
<dbReference type="GO" id="GO:0006281">
    <property type="term" value="P:DNA repair"/>
    <property type="evidence" value="ECO:0007669"/>
    <property type="project" value="UniProtKB-ARBA"/>
</dbReference>
<dbReference type="InterPro" id="IPR019080">
    <property type="entry name" value="YqaJ_viral_recombinase"/>
</dbReference>
<feature type="compositionally biased region" description="Low complexity" evidence="1">
    <location>
        <begin position="535"/>
        <end position="556"/>
    </location>
</feature>
<feature type="compositionally biased region" description="Pro residues" evidence="1">
    <location>
        <begin position="52"/>
        <end position="64"/>
    </location>
</feature>
<dbReference type="EMBL" id="OV696698">
    <property type="protein sequence ID" value="CAH1242655.1"/>
    <property type="molecule type" value="Genomic_DNA"/>
</dbReference>
<dbReference type="InterPro" id="IPR011335">
    <property type="entry name" value="Restrct_endonuc-II-like"/>
</dbReference>
<feature type="compositionally biased region" description="Polar residues" evidence="1">
    <location>
        <begin position="32"/>
        <end position="42"/>
    </location>
</feature>
<feature type="domain" description="YqaJ viral recombinase" evidence="2">
    <location>
        <begin position="774"/>
        <end position="928"/>
    </location>
</feature>
<dbReference type="Proteomes" id="UP000838412">
    <property type="component" value="Chromosome 13"/>
</dbReference>
<protein>
    <submittedName>
        <fullName evidence="4">Hypp6924 protein</fullName>
    </submittedName>
</protein>
<feature type="region of interest" description="Disordered" evidence="1">
    <location>
        <begin position="694"/>
        <end position="735"/>
    </location>
</feature>
<feature type="compositionally biased region" description="Polar residues" evidence="1">
    <location>
        <begin position="486"/>
        <end position="534"/>
    </location>
</feature>
<feature type="compositionally biased region" description="Basic residues" evidence="1">
    <location>
        <begin position="1"/>
        <end position="19"/>
    </location>
</feature>
<dbReference type="SUPFAM" id="SSF52980">
    <property type="entry name" value="Restriction endonuclease-like"/>
    <property type="match status" value="1"/>
</dbReference>
<dbReference type="OrthoDB" id="8195370at2759"/>
<name>A0A8K0E7T5_BRALA</name>
<dbReference type="InterPro" id="IPR049012">
    <property type="entry name" value="Mutator_transp_dom"/>
</dbReference>
<proteinExistence type="predicted"/>
<reference evidence="4" key="1">
    <citation type="submission" date="2022-01" db="EMBL/GenBank/DDBJ databases">
        <authorList>
            <person name="Braso-Vives M."/>
        </authorList>
    </citation>
    <scope>NUCLEOTIDE SEQUENCE</scope>
</reference>